<keyword evidence="5" id="KW-0611">Plant defense</keyword>
<dbReference type="GO" id="GO:0052689">
    <property type="term" value="F:carboxylic ester hydrolase activity"/>
    <property type="evidence" value="ECO:0007669"/>
    <property type="project" value="InterPro"/>
</dbReference>
<evidence type="ECO:0000256" key="4">
    <source>
        <dbReference type="ARBA" id="ARBA00022801"/>
    </source>
</evidence>
<dbReference type="GO" id="GO:0006952">
    <property type="term" value="P:defense response"/>
    <property type="evidence" value="ECO:0007669"/>
    <property type="project" value="UniProtKB-KW"/>
</dbReference>
<dbReference type="InterPro" id="IPR029058">
    <property type="entry name" value="AB_hydrolase_fold"/>
</dbReference>
<keyword evidence="10" id="KW-1185">Reference proteome</keyword>
<dbReference type="GO" id="GO:0005737">
    <property type="term" value="C:cytoplasm"/>
    <property type="evidence" value="ECO:0007669"/>
    <property type="project" value="UniProtKB-SubCell"/>
</dbReference>
<evidence type="ECO:0000256" key="5">
    <source>
        <dbReference type="ARBA" id="ARBA00022821"/>
    </source>
</evidence>
<dbReference type="PANTHER" id="PTHR46898">
    <property type="entry name" value="SENESCENCE-ASSOCIATED CARBOXYLESTERASE 101"/>
    <property type="match status" value="1"/>
</dbReference>
<keyword evidence="3" id="KW-0963">Cytoplasm</keyword>
<dbReference type="InterPro" id="IPR002921">
    <property type="entry name" value="Fungal_lipase-type"/>
</dbReference>
<feature type="domain" description="EDS1 EP" evidence="8">
    <location>
        <begin position="328"/>
        <end position="533"/>
    </location>
</feature>
<reference evidence="9" key="1">
    <citation type="submission" date="2023-04" db="EMBL/GenBank/DDBJ databases">
        <authorList>
            <person name="Vijverberg K."/>
            <person name="Xiong W."/>
            <person name="Schranz E."/>
        </authorList>
    </citation>
    <scope>NUCLEOTIDE SEQUENCE</scope>
</reference>
<dbReference type="AlphaFoldDB" id="A0AA36E5T7"/>
<dbReference type="GO" id="GO:0005634">
    <property type="term" value="C:nucleus"/>
    <property type="evidence" value="ECO:0007669"/>
    <property type="project" value="UniProtKB-SubCell"/>
</dbReference>
<sequence>MSQKMFNSEVEVGKFLGSIHVIQDAYGAISQTSSTYQLHTSPSGIKVLAFNCLSDYTIPFRKGEDLVSSDNHKVVDFISTKVNPKISINKAAVELFELHFKELSELSNQLINDQLVVTGCGLGGYLAILYTLLHQHYADLEESNGSKTAKRPICITFGSPLIGNQHLQGAISERPQWKSSFLNVVAKTDLLASFFSSTSQYKPFGTFLFCTESRGHTAFEDQDAILAVLDVMVSPNAGNYQMHDYSKELDSIRKTVFYHGASESNESNLSPLRAGIVFQFQEIGALNEISNDLIEKMEKKQTKMIIRSRNVYEPTKKLNDMKIILTYIEWYMKTRRLTGGYYDSYKNAESTNELKGKNEAIKHQLNLNHYWKKTVEENDLVPQKEGAKLRKRWLYAGTNYRRIVEPLDIADHYKRRKTNYMAVRPNHYKLLEKWSEEEKKGRKPSDPKTKAASLTEDSCFWAHVEEALISLRDLRNEDPNNIATDIENFEVYVWHSIKDFSVSPEIFVEGSSFMKWWSEYKGYKGSSYDSELARYMNDKNYMLYN</sequence>
<dbReference type="Pfam" id="PF18117">
    <property type="entry name" value="EDS1_EP"/>
    <property type="match status" value="1"/>
</dbReference>
<dbReference type="EMBL" id="OX465080">
    <property type="protein sequence ID" value="CAI9283272.1"/>
    <property type="molecule type" value="Genomic_DNA"/>
</dbReference>
<protein>
    <submittedName>
        <fullName evidence="9">Uncharacterized protein</fullName>
    </submittedName>
</protein>
<dbReference type="GO" id="GO:0006629">
    <property type="term" value="P:lipid metabolic process"/>
    <property type="evidence" value="ECO:0007669"/>
    <property type="project" value="InterPro"/>
</dbReference>
<comment type="subcellular location">
    <subcellularLocation>
        <location evidence="2">Cytoplasm</location>
    </subcellularLocation>
    <subcellularLocation>
        <location evidence="1">Nucleus</location>
    </subcellularLocation>
</comment>
<dbReference type="Gene3D" id="3.40.50.1820">
    <property type="entry name" value="alpha/beta hydrolase"/>
    <property type="match status" value="1"/>
</dbReference>
<proteinExistence type="predicted"/>
<evidence type="ECO:0000313" key="10">
    <source>
        <dbReference type="Proteomes" id="UP001177003"/>
    </source>
</evidence>
<evidence type="ECO:0000259" key="8">
    <source>
        <dbReference type="Pfam" id="PF18117"/>
    </source>
</evidence>
<dbReference type="SUPFAM" id="SSF53474">
    <property type="entry name" value="alpha/beta-Hydrolases"/>
    <property type="match status" value="1"/>
</dbReference>
<dbReference type="Pfam" id="PF01764">
    <property type="entry name" value="Lipase_3"/>
    <property type="match status" value="1"/>
</dbReference>
<evidence type="ECO:0000256" key="1">
    <source>
        <dbReference type="ARBA" id="ARBA00004123"/>
    </source>
</evidence>
<dbReference type="InterPro" id="IPR041266">
    <property type="entry name" value="EDS1_EP"/>
</dbReference>
<accession>A0AA36E5T7</accession>
<feature type="domain" description="Fungal lipase-type" evidence="7">
    <location>
        <begin position="89"/>
        <end position="194"/>
    </location>
</feature>
<gene>
    <name evidence="9" type="ORF">LSALG_LOCUS22878</name>
</gene>
<evidence type="ECO:0000256" key="2">
    <source>
        <dbReference type="ARBA" id="ARBA00004496"/>
    </source>
</evidence>
<evidence type="ECO:0000313" key="9">
    <source>
        <dbReference type="EMBL" id="CAI9283272.1"/>
    </source>
</evidence>
<dbReference type="PANTHER" id="PTHR46898:SF3">
    <property type="entry name" value="FUNGAL LIPASE-LIKE DOMAIN-CONTAINING PROTEIN"/>
    <property type="match status" value="1"/>
</dbReference>
<keyword evidence="4" id="KW-0378">Hydrolase</keyword>
<evidence type="ECO:0000256" key="6">
    <source>
        <dbReference type="ARBA" id="ARBA00023242"/>
    </source>
</evidence>
<dbReference type="Proteomes" id="UP001177003">
    <property type="component" value="Chromosome 4"/>
</dbReference>
<dbReference type="InterPro" id="IPR044603">
    <property type="entry name" value="SAG101-like"/>
</dbReference>
<keyword evidence="6" id="KW-0539">Nucleus</keyword>
<organism evidence="9 10">
    <name type="scientific">Lactuca saligna</name>
    <name type="common">Willowleaf lettuce</name>
    <dbReference type="NCBI Taxonomy" id="75948"/>
    <lineage>
        <taxon>Eukaryota</taxon>
        <taxon>Viridiplantae</taxon>
        <taxon>Streptophyta</taxon>
        <taxon>Embryophyta</taxon>
        <taxon>Tracheophyta</taxon>
        <taxon>Spermatophyta</taxon>
        <taxon>Magnoliopsida</taxon>
        <taxon>eudicotyledons</taxon>
        <taxon>Gunneridae</taxon>
        <taxon>Pentapetalae</taxon>
        <taxon>asterids</taxon>
        <taxon>campanulids</taxon>
        <taxon>Asterales</taxon>
        <taxon>Asteraceae</taxon>
        <taxon>Cichorioideae</taxon>
        <taxon>Cichorieae</taxon>
        <taxon>Lactucinae</taxon>
        <taxon>Lactuca</taxon>
    </lineage>
</organism>
<evidence type="ECO:0000256" key="3">
    <source>
        <dbReference type="ARBA" id="ARBA00022490"/>
    </source>
</evidence>
<evidence type="ECO:0000259" key="7">
    <source>
        <dbReference type="Pfam" id="PF01764"/>
    </source>
</evidence>
<name>A0AA36E5T7_LACSI</name>